<keyword evidence="4 7" id="KW-0833">Ubl conjugation pathway</keyword>
<evidence type="ECO:0000256" key="5">
    <source>
        <dbReference type="ARBA" id="ARBA00022801"/>
    </source>
</evidence>
<reference evidence="10 11" key="1">
    <citation type="submission" date="2016-02" db="EMBL/GenBank/DDBJ databases">
        <title>Biosynthesis of antibiotic leucinostatins and their inhibition on Phytophthora in bio-control Purpureocillium lilacinum.</title>
        <authorList>
            <person name="Wang G."/>
            <person name="Liu Z."/>
            <person name="Lin R."/>
            <person name="Li E."/>
            <person name="Mao Z."/>
            <person name="Ling J."/>
            <person name="Yin W."/>
            <person name="Xie B."/>
        </authorList>
    </citation>
    <scope>NUCLEOTIDE SEQUENCE [LARGE SCALE GENOMIC DNA]</scope>
    <source>
        <strain evidence="10">PLFJ-1</strain>
    </source>
</reference>
<sequence>MSTLYNKHFFPLESNPDVFTKLIHSLGSPPSLVFEDVISLDEPNLLPHPALALILVLPTTERYERRKETEDALYETISQGDLEESVVWFKQTINNACGLYATIHALSNTRLQGANGIQEPKSVMATIFDTPPGERALLVENSSAVPGSAEDEVDLHYVCFVRSQKNGRLYELDGDRKGPLDRGVLLPEADLLGSGVPNVIRDCIRIEADNISFSLMALVRRD</sequence>
<dbReference type="PRINTS" id="PR00707">
    <property type="entry name" value="UBCTHYDRLASE"/>
</dbReference>
<dbReference type="GO" id="GO:0004843">
    <property type="term" value="F:cysteine-type deubiquitinase activity"/>
    <property type="evidence" value="ECO:0007669"/>
    <property type="project" value="UniProtKB-UniRule"/>
</dbReference>
<feature type="domain" description="UCH catalytic" evidence="9">
    <location>
        <begin position="8"/>
        <end position="220"/>
    </location>
</feature>
<keyword evidence="5 7" id="KW-0378">Hydrolase</keyword>
<dbReference type="PROSITE" id="PS52048">
    <property type="entry name" value="UCH_DOMAIN"/>
    <property type="match status" value="1"/>
</dbReference>
<gene>
    <name evidence="10" type="ORF">VFPFJ_11716</name>
</gene>
<dbReference type="Gene3D" id="3.40.532.10">
    <property type="entry name" value="Peptidase C12, ubiquitin carboxyl-terminal hydrolase"/>
    <property type="match status" value="1"/>
</dbReference>
<dbReference type="GO" id="GO:0006511">
    <property type="term" value="P:ubiquitin-dependent protein catabolic process"/>
    <property type="evidence" value="ECO:0007669"/>
    <property type="project" value="UniProtKB-UniRule"/>
</dbReference>
<dbReference type="GO" id="GO:0005737">
    <property type="term" value="C:cytoplasm"/>
    <property type="evidence" value="ECO:0007669"/>
    <property type="project" value="TreeGrafter"/>
</dbReference>
<evidence type="ECO:0000259" key="9">
    <source>
        <dbReference type="PROSITE" id="PS52048"/>
    </source>
</evidence>
<evidence type="ECO:0000256" key="7">
    <source>
        <dbReference type="PROSITE-ProRule" id="PRU01393"/>
    </source>
</evidence>
<evidence type="ECO:0000256" key="6">
    <source>
        <dbReference type="ARBA" id="ARBA00022807"/>
    </source>
</evidence>
<feature type="site" description="Important for enzyme activity" evidence="7">
    <location>
        <position position="173"/>
    </location>
</feature>
<feature type="site" description="Transition state stabilizer" evidence="7">
    <location>
        <position position="91"/>
    </location>
</feature>
<protein>
    <recommendedName>
        <fullName evidence="8">Ubiquitin carboxyl-terminal hydrolase</fullName>
        <ecNumber evidence="8">3.4.19.12</ecNumber>
    </recommendedName>
</protein>
<dbReference type="PANTHER" id="PTHR10589">
    <property type="entry name" value="UBIQUITIN CARBOXYL-TERMINAL HYDROLASE"/>
    <property type="match status" value="1"/>
</dbReference>
<feature type="active site" description="Proton donor" evidence="7">
    <location>
        <position position="156"/>
    </location>
</feature>
<dbReference type="Proteomes" id="UP000078340">
    <property type="component" value="Unassembled WGS sequence"/>
</dbReference>
<dbReference type="OMA" id="QLSTIMG"/>
<dbReference type="STRING" id="33203.A0A179EXD8"/>
<organism evidence="10 11">
    <name type="scientific">Purpureocillium lilacinum</name>
    <name type="common">Paecilomyces lilacinus</name>
    <dbReference type="NCBI Taxonomy" id="33203"/>
    <lineage>
        <taxon>Eukaryota</taxon>
        <taxon>Fungi</taxon>
        <taxon>Dikarya</taxon>
        <taxon>Ascomycota</taxon>
        <taxon>Pezizomycotina</taxon>
        <taxon>Sordariomycetes</taxon>
        <taxon>Hypocreomycetidae</taxon>
        <taxon>Hypocreales</taxon>
        <taxon>Ophiocordycipitaceae</taxon>
        <taxon>Purpureocillium</taxon>
    </lineage>
</organism>
<evidence type="ECO:0000256" key="4">
    <source>
        <dbReference type="ARBA" id="ARBA00022786"/>
    </source>
</evidence>
<evidence type="ECO:0000256" key="8">
    <source>
        <dbReference type="RuleBase" id="RU361215"/>
    </source>
</evidence>
<evidence type="ECO:0000313" key="11">
    <source>
        <dbReference type="Proteomes" id="UP000078340"/>
    </source>
</evidence>
<comment type="catalytic activity">
    <reaction evidence="1 7 8">
        <text>Thiol-dependent hydrolysis of ester, thioester, amide, peptide and isopeptide bonds formed by the C-terminal Gly of ubiquitin (a 76-residue protein attached to proteins as an intracellular targeting signal).</text>
        <dbReference type="EC" id="3.4.19.12"/>
    </reaction>
</comment>
<dbReference type="AlphaFoldDB" id="A0A179EXD8"/>
<keyword evidence="6 7" id="KW-0788">Thiol protease</keyword>
<dbReference type="InterPro" id="IPR038765">
    <property type="entry name" value="Papain-like_cys_pep_sf"/>
</dbReference>
<comment type="similarity">
    <text evidence="2 7 8">Belongs to the peptidase C12 family.</text>
</comment>
<comment type="caution">
    <text evidence="10">The sequence shown here is derived from an EMBL/GenBank/DDBJ whole genome shotgun (WGS) entry which is preliminary data.</text>
</comment>
<dbReference type="InterPro" id="IPR001578">
    <property type="entry name" value="Peptidase_C12_UCH"/>
</dbReference>
<dbReference type="EC" id="3.4.19.12" evidence="8"/>
<evidence type="ECO:0000313" key="10">
    <source>
        <dbReference type="EMBL" id="OAQ57854.1"/>
    </source>
</evidence>
<dbReference type="PANTHER" id="PTHR10589:SF17">
    <property type="entry name" value="UBIQUITIN CARBOXYL-TERMINAL HYDROLASE"/>
    <property type="match status" value="1"/>
</dbReference>
<evidence type="ECO:0000256" key="2">
    <source>
        <dbReference type="ARBA" id="ARBA00009326"/>
    </source>
</evidence>
<evidence type="ECO:0000256" key="1">
    <source>
        <dbReference type="ARBA" id="ARBA00000707"/>
    </source>
</evidence>
<feature type="active site" description="Nucleophile" evidence="7">
    <location>
        <position position="97"/>
    </location>
</feature>
<evidence type="ECO:0000256" key="3">
    <source>
        <dbReference type="ARBA" id="ARBA00022670"/>
    </source>
</evidence>
<keyword evidence="3 7" id="KW-0645">Protease</keyword>
<dbReference type="InterPro" id="IPR036959">
    <property type="entry name" value="Peptidase_C12_UCH_sf"/>
</dbReference>
<proteinExistence type="inferred from homology"/>
<name>A0A179EXD8_PURLI</name>
<dbReference type="Pfam" id="PF01088">
    <property type="entry name" value="Peptidase_C12"/>
    <property type="match status" value="1"/>
</dbReference>
<dbReference type="SUPFAM" id="SSF54001">
    <property type="entry name" value="Cysteine proteinases"/>
    <property type="match status" value="1"/>
</dbReference>
<dbReference type="GO" id="GO:0016579">
    <property type="term" value="P:protein deubiquitination"/>
    <property type="evidence" value="ECO:0007669"/>
    <property type="project" value="TreeGrafter"/>
</dbReference>
<dbReference type="EMBL" id="LSBI01000081">
    <property type="protein sequence ID" value="OAQ57854.1"/>
    <property type="molecule type" value="Genomic_DNA"/>
</dbReference>
<accession>A0A179EXD8</accession>